<dbReference type="Pfam" id="PF03916">
    <property type="entry name" value="NrfD"/>
    <property type="match status" value="1"/>
</dbReference>
<dbReference type="PANTHER" id="PTHR34856:SF2">
    <property type="entry name" value="PROTEIN NRFD"/>
    <property type="match status" value="1"/>
</dbReference>
<feature type="compositionally biased region" description="Low complexity" evidence="7">
    <location>
        <begin position="394"/>
        <end position="406"/>
    </location>
</feature>
<keyword evidence="5 8" id="KW-1133">Transmembrane helix</keyword>
<evidence type="ECO:0000256" key="5">
    <source>
        <dbReference type="ARBA" id="ARBA00022989"/>
    </source>
</evidence>
<dbReference type="HOGENOM" id="CLU_045348_3_0_7"/>
<dbReference type="eggNOG" id="COG5557">
    <property type="taxonomic scope" value="Bacteria"/>
</dbReference>
<dbReference type="AlphaFoldDB" id="Q2IE49"/>
<evidence type="ECO:0000256" key="1">
    <source>
        <dbReference type="ARBA" id="ARBA00004651"/>
    </source>
</evidence>
<reference evidence="9 10" key="1">
    <citation type="submission" date="2006-01" db="EMBL/GenBank/DDBJ databases">
        <title>Complete sequence of Anaeromyxobacter dehalogenans 2CP-C.</title>
        <authorList>
            <consortium name="US DOE Joint Genome Institute"/>
            <person name="Copeland A."/>
            <person name="Lucas S."/>
            <person name="Lapidus A."/>
            <person name="Barry K."/>
            <person name="Detter J.C."/>
            <person name="Glavina T."/>
            <person name="Hammon N."/>
            <person name="Israni S."/>
            <person name="Pitluck S."/>
            <person name="Brettin T."/>
            <person name="Bruce D."/>
            <person name="Han C."/>
            <person name="Tapia R."/>
            <person name="Gilna P."/>
            <person name="Kiss H."/>
            <person name="Schmutz J."/>
            <person name="Larimer F."/>
            <person name="Land M."/>
            <person name="Kyrpides N."/>
            <person name="Anderson I."/>
            <person name="Sanford R.A."/>
            <person name="Ritalahti K.M."/>
            <person name="Thomas H.S."/>
            <person name="Kirby J.R."/>
            <person name="Zhulin I.B."/>
            <person name="Loeffler F.E."/>
            <person name="Richardson P."/>
        </authorList>
    </citation>
    <scope>NUCLEOTIDE SEQUENCE [LARGE SCALE GENOMIC DNA]</scope>
    <source>
        <strain evidence="9 10">2CP-C</strain>
    </source>
</reference>
<feature type="transmembrane region" description="Helical" evidence="8">
    <location>
        <begin position="93"/>
        <end position="116"/>
    </location>
</feature>
<accession>Q2IE49</accession>
<keyword evidence="6 8" id="KW-0472">Membrane</keyword>
<evidence type="ECO:0000256" key="4">
    <source>
        <dbReference type="ARBA" id="ARBA00022692"/>
    </source>
</evidence>
<protein>
    <submittedName>
        <fullName evidence="9">Polysulphide reductase, NrfD</fullName>
    </submittedName>
</protein>
<organism evidence="9 10">
    <name type="scientific">Anaeromyxobacter dehalogenans (strain 2CP-C)</name>
    <dbReference type="NCBI Taxonomy" id="290397"/>
    <lineage>
        <taxon>Bacteria</taxon>
        <taxon>Pseudomonadati</taxon>
        <taxon>Myxococcota</taxon>
        <taxon>Myxococcia</taxon>
        <taxon>Myxococcales</taxon>
        <taxon>Cystobacterineae</taxon>
        <taxon>Anaeromyxobacteraceae</taxon>
        <taxon>Anaeromyxobacter</taxon>
    </lineage>
</organism>
<feature type="transmembrane region" description="Helical" evidence="8">
    <location>
        <begin position="235"/>
        <end position="256"/>
    </location>
</feature>
<dbReference type="KEGG" id="ade:Adeh_3088"/>
<name>Q2IE49_ANADE</name>
<dbReference type="RefSeq" id="WP_011422139.1">
    <property type="nucleotide sequence ID" value="NC_007760.1"/>
</dbReference>
<dbReference type="GO" id="GO:0005886">
    <property type="term" value="C:plasma membrane"/>
    <property type="evidence" value="ECO:0007669"/>
    <property type="project" value="UniProtKB-SubCell"/>
</dbReference>
<feature type="transmembrane region" description="Helical" evidence="8">
    <location>
        <begin position="276"/>
        <end position="299"/>
    </location>
</feature>
<feature type="region of interest" description="Disordered" evidence="7">
    <location>
        <begin position="389"/>
        <end position="414"/>
    </location>
</feature>
<keyword evidence="4 8" id="KW-0812">Transmembrane</keyword>
<evidence type="ECO:0000313" key="10">
    <source>
        <dbReference type="Proteomes" id="UP000001935"/>
    </source>
</evidence>
<sequence>MPQISGFAFPNDVHVWWSLMIVMYPYITGFVAGAFIVTSLFHLFGRAELRPVARLAMATSFSFLLVASLPLQLHLGHPERGPLVLVTPHFTSAMAGFGMLYGGYLLILALEVWFVWRREIVDRARRSRGAARAFYATLALGTYDTSPEALAVDHRAIAVLAGIGLPGACMLHGYVGFIFGAIKANPWWSTPLMPIIFLVSAAVSGIALLLVLYQVVSKLRGRPADQPCVSSLARWLWLFLILTLSLELLEILVMAYERSDSWLIISELITTRLELSYVTVQMIVGGLIPMILLAVVVLMNRYLHPRVRNTLSTAAALLCLLQVFSMRWNIVIGGQLLSKSLRGLRSHYEPELFGREGVLMALALVLAPFAILWIFDRVLGIDPPGQADGEPEAHAAAAPGGAAATGPGLGDVHP</sequence>
<feature type="transmembrane region" description="Helical" evidence="8">
    <location>
        <begin position="156"/>
        <end position="182"/>
    </location>
</feature>
<feature type="transmembrane region" description="Helical" evidence="8">
    <location>
        <begin position="357"/>
        <end position="375"/>
    </location>
</feature>
<evidence type="ECO:0000256" key="2">
    <source>
        <dbReference type="ARBA" id="ARBA00008929"/>
    </source>
</evidence>
<feature type="transmembrane region" description="Helical" evidence="8">
    <location>
        <begin position="194"/>
        <end position="215"/>
    </location>
</feature>
<dbReference type="Gene3D" id="1.20.1630.10">
    <property type="entry name" value="Formate dehydrogenase/DMSO reductase domain"/>
    <property type="match status" value="1"/>
</dbReference>
<feature type="transmembrane region" description="Helical" evidence="8">
    <location>
        <begin position="15"/>
        <end position="43"/>
    </location>
</feature>
<keyword evidence="3" id="KW-1003">Cell membrane</keyword>
<evidence type="ECO:0000256" key="8">
    <source>
        <dbReference type="SAM" id="Phobius"/>
    </source>
</evidence>
<feature type="transmembrane region" description="Helical" evidence="8">
    <location>
        <begin position="311"/>
        <end position="337"/>
    </location>
</feature>
<evidence type="ECO:0000256" key="7">
    <source>
        <dbReference type="SAM" id="MobiDB-lite"/>
    </source>
</evidence>
<dbReference type="EMBL" id="CP000251">
    <property type="protein sequence ID" value="ABC82857.1"/>
    <property type="molecule type" value="Genomic_DNA"/>
</dbReference>
<feature type="transmembrane region" description="Helical" evidence="8">
    <location>
        <begin position="55"/>
        <end position="73"/>
    </location>
</feature>
<comment type="similarity">
    <text evidence="2">Belongs to the NrfD family.</text>
</comment>
<evidence type="ECO:0000256" key="3">
    <source>
        <dbReference type="ARBA" id="ARBA00022475"/>
    </source>
</evidence>
<dbReference type="Proteomes" id="UP000001935">
    <property type="component" value="Chromosome"/>
</dbReference>
<proteinExistence type="inferred from homology"/>
<gene>
    <name evidence="9" type="ordered locus">Adeh_3088</name>
</gene>
<dbReference type="STRING" id="290397.Adeh_3088"/>
<comment type="subcellular location">
    <subcellularLocation>
        <location evidence="1">Cell membrane</location>
        <topology evidence="1">Multi-pass membrane protein</topology>
    </subcellularLocation>
</comment>
<dbReference type="InterPro" id="IPR052049">
    <property type="entry name" value="Electron_transfer_protein"/>
</dbReference>
<evidence type="ECO:0000256" key="6">
    <source>
        <dbReference type="ARBA" id="ARBA00023136"/>
    </source>
</evidence>
<dbReference type="PANTHER" id="PTHR34856">
    <property type="entry name" value="PROTEIN NRFD"/>
    <property type="match status" value="1"/>
</dbReference>
<evidence type="ECO:0000313" key="9">
    <source>
        <dbReference type="EMBL" id="ABC82857.1"/>
    </source>
</evidence>
<dbReference type="InterPro" id="IPR005614">
    <property type="entry name" value="NrfD-like"/>
</dbReference>